<dbReference type="FunFam" id="3.40.605.10:FF:000007">
    <property type="entry name" value="NAD/NADP-dependent betaine aldehyde dehydrogenase"/>
    <property type="match status" value="1"/>
</dbReference>
<name>A0A916JYI5_9MICO</name>
<dbReference type="EC" id="1.2.1.8" evidence="6"/>
<feature type="domain" description="Aldehyde dehydrogenase" evidence="5">
    <location>
        <begin position="35"/>
        <end position="489"/>
    </location>
</feature>
<dbReference type="PROSITE" id="PS00070">
    <property type="entry name" value="ALDEHYDE_DEHYDR_CYS"/>
    <property type="match status" value="1"/>
</dbReference>
<dbReference type="InterPro" id="IPR015590">
    <property type="entry name" value="Aldehyde_DH_dom"/>
</dbReference>
<dbReference type="InterPro" id="IPR029510">
    <property type="entry name" value="Ald_DH_CS_GLU"/>
</dbReference>
<evidence type="ECO:0000256" key="1">
    <source>
        <dbReference type="ARBA" id="ARBA00009986"/>
    </source>
</evidence>
<feature type="active site" evidence="3">
    <location>
        <position position="266"/>
    </location>
</feature>
<comment type="similarity">
    <text evidence="1 4">Belongs to the aldehyde dehydrogenase family.</text>
</comment>
<dbReference type="PROSITE" id="PS00687">
    <property type="entry name" value="ALDEHYDE_DEHYDR_GLU"/>
    <property type="match status" value="1"/>
</dbReference>
<evidence type="ECO:0000256" key="2">
    <source>
        <dbReference type="ARBA" id="ARBA00023002"/>
    </source>
</evidence>
<gene>
    <name evidence="6" type="primary">gbsA</name>
    <name evidence="6" type="ORF">LEUCIP111803_01900</name>
</gene>
<dbReference type="RefSeq" id="WP_218115803.1">
    <property type="nucleotide sequence ID" value="NZ_CAJVAP010000022.1"/>
</dbReference>
<sequence length="494" mass="52633">MPILPAAPEQAPAMPQRQWGLIIDGEARHGGPLRQVIDPGTERPIAEVAVAGESDLEDAVRSARATFDAGVWHELPADDRARVLWRMADLIDERAEEIAVVEAYNLGAPYHEIRSNRIPEAARVFRYYAGWADKVAGVAIDLRRPNAHLHAYTQRKPVGVVGLITSWNSPFGMAAWKVAAALAAGCSCVLKPSEVTPLTAIMMAEIALEAGLPAGVLNVVIGEGPEIGRGLVEHHDVDKVSFTGSTATGRAIALGALGNLKKVTLELGGKSPVIVFPDADVDEAAKGAAGAIFSNAGQVCTAGSRLLIADEIYDSVIERLIGHAGALNVGYTFDERSQMGPVASERQFETVTSFIDSAVDQGASIATERLSAERGYFVSPTVITDVTPGMSVVREEIFGPVVAAMRFSGDETEAVRLAHDSRYGLAASVWTTDVKRAHRVANRLRVGRIGINVHAGPDVTMPTGGYKESGWGRELGPNGIDEYLETTSVFTKLS</sequence>
<evidence type="ECO:0000313" key="6">
    <source>
        <dbReference type="EMBL" id="CAG7615636.1"/>
    </source>
</evidence>
<keyword evidence="7" id="KW-1185">Reference proteome</keyword>
<dbReference type="InterPro" id="IPR016160">
    <property type="entry name" value="Ald_DH_CS_CYS"/>
</dbReference>
<dbReference type="PANTHER" id="PTHR11699">
    <property type="entry name" value="ALDEHYDE DEHYDROGENASE-RELATED"/>
    <property type="match status" value="1"/>
</dbReference>
<reference evidence="6" key="1">
    <citation type="submission" date="2021-06" db="EMBL/GenBank/DDBJ databases">
        <authorList>
            <person name="Criscuolo A."/>
        </authorList>
    </citation>
    <scope>NUCLEOTIDE SEQUENCE</scope>
    <source>
        <strain evidence="6">CIP111803</strain>
    </source>
</reference>
<evidence type="ECO:0000256" key="3">
    <source>
        <dbReference type="PROSITE-ProRule" id="PRU10007"/>
    </source>
</evidence>
<protein>
    <submittedName>
        <fullName evidence="6">Betaine aldehyde dehydrogenase</fullName>
        <ecNumber evidence="6">1.2.1.8</ecNumber>
    </submittedName>
</protein>
<dbReference type="FunFam" id="3.40.309.10:FF:000012">
    <property type="entry name" value="Betaine aldehyde dehydrogenase"/>
    <property type="match status" value="1"/>
</dbReference>
<proteinExistence type="inferred from homology"/>
<evidence type="ECO:0000313" key="7">
    <source>
        <dbReference type="Proteomes" id="UP000693892"/>
    </source>
</evidence>
<keyword evidence="2 4" id="KW-0560">Oxidoreductase</keyword>
<accession>A0A916JYI5</accession>
<dbReference type="Proteomes" id="UP000693892">
    <property type="component" value="Unassembled WGS sequence"/>
</dbReference>
<dbReference type="GO" id="GO:0008802">
    <property type="term" value="F:betaine-aldehyde dehydrogenase (NAD+) activity"/>
    <property type="evidence" value="ECO:0007669"/>
    <property type="project" value="UniProtKB-EC"/>
</dbReference>
<organism evidence="6 7">
    <name type="scientific">Leucobacter soli</name>
    <dbReference type="NCBI Taxonomy" id="2812850"/>
    <lineage>
        <taxon>Bacteria</taxon>
        <taxon>Bacillati</taxon>
        <taxon>Actinomycetota</taxon>
        <taxon>Actinomycetes</taxon>
        <taxon>Micrococcales</taxon>
        <taxon>Microbacteriaceae</taxon>
        <taxon>Leucobacter</taxon>
    </lineage>
</organism>
<dbReference type="EMBL" id="CAJVAP010000022">
    <property type="protein sequence ID" value="CAG7615636.1"/>
    <property type="molecule type" value="Genomic_DNA"/>
</dbReference>
<dbReference type="Pfam" id="PF00171">
    <property type="entry name" value="Aldedh"/>
    <property type="match status" value="1"/>
</dbReference>
<comment type="caution">
    <text evidence="6">The sequence shown here is derived from an EMBL/GenBank/DDBJ whole genome shotgun (WGS) entry which is preliminary data.</text>
</comment>
<evidence type="ECO:0000256" key="4">
    <source>
        <dbReference type="RuleBase" id="RU003345"/>
    </source>
</evidence>
<dbReference type="AlphaFoldDB" id="A0A916JYI5"/>
<evidence type="ECO:0000259" key="5">
    <source>
        <dbReference type="Pfam" id="PF00171"/>
    </source>
</evidence>